<dbReference type="AlphaFoldDB" id="A0A8H3KT56"/>
<dbReference type="EMBL" id="BLAL01000012">
    <property type="protein sequence ID" value="GES74379.1"/>
    <property type="molecule type" value="Genomic_DNA"/>
</dbReference>
<reference evidence="1" key="1">
    <citation type="submission" date="2019-10" db="EMBL/GenBank/DDBJ databases">
        <title>Conservation and host-specific expression of non-tandemly repeated heterogenous ribosome RNA gene in arbuscular mycorrhizal fungi.</title>
        <authorList>
            <person name="Maeda T."/>
            <person name="Kobayashi Y."/>
            <person name="Nakagawa T."/>
            <person name="Ezawa T."/>
            <person name="Yamaguchi K."/>
            <person name="Bino T."/>
            <person name="Nishimoto Y."/>
            <person name="Shigenobu S."/>
            <person name="Kawaguchi M."/>
        </authorList>
    </citation>
    <scope>NUCLEOTIDE SEQUENCE</scope>
    <source>
        <strain evidence="1">HR1</strain>
    </source>
</reference>
<dbReference type="Proteomes" id="UP000615446">
    <property type="component" value="Unassembled WGS sequence"/>
</dbReference>
<evidence type="ECO:0000313" key="2">
    <source>
        <dbReference type="Proteomes" id="UP000615446"/>
    </source>
</evidence>
<organism evidence="1 2">
    <name type="scientific">Rhizophagus clarus</name>
    <dbReference type="NCBI Taxonomy" id="94130"/>
    <lineage>
        <taxon>Eukaryota</taxon>
        <taxon>Fungi</taxon>
        <taxon>Fungi incertae sedis</taxon>
        <taxon>Mucoromycota</taxon>
        <taxon>Glomeromycotina</taxon>
        <taxon>Glomeromycetes</taxon>
        <taxon>Glomerales</taxon>
        <taxon>Glomeraceae</taxon>
        <taxon>Rhizophagus</taxon>
    </lineage>
</organism>
<gene>
    <name evidence="1" type="ORF">RCL2_000186200</name>
</gene>
<comment type="caution">
    <text evidence="1">The sequence shown here is derived from an EMBL/GenBank/DDBJ whole genome shotgun (WGS) entry which is preliminary data.</text>
</comment>
<name>A0A8H3KT56_9GLOM</name>
<evidence type="ECO:0008006" key="3">
    <source>
        <dbReference type="Google" id="ProtNLM"/>
    </source>
</evidence>
<evidence type="ECO:0000313" key="1">
    <source>
        <dbReference type="EMBL" id="GES74379.1"/>
    </source>
</evidence>
<proteinExistence type="predicted"/>
<accession>A0A8H3KT56</accession>
<dbReference type="OrthoDB" id="2317223at2759"/>
<sequence>MSKLNNDILFLILEELSGDIKSLRSCLLVNKTWCEISVSILWRNPSGYFKRGSLNLIISHLSNETKEYLKSEELLLRNVKENKVSNIINEILELFINGNTRVTHLRIPSHFNRQIHLISGADHYFSGLKFLFCSTDDTNQNILEGLSKISKSIRKMELYVLTNNYTGIIKLIEAQKNLNQVWFCCQNQSIRESLEDSLRSRTEIVR</sequence>
<protein>
    <recommendedName>
        <fullName evidence="3">F-box domain-containing protein</fullName>
    </recommendedName>
</protein>